<evidence type="ECO:0000313" key="3">
    <source>
        <dbReference type="Proteomes" id="UP000193870"/>
    </source>
</evidence>
<gene>
    <name evidence="2" type="ORF">PAM7066_00870</name>
</gene>
<proteinExistence type="predicted"/>
<organism evidence="2 3">
    <name type="scientific">Palleronia marisminoris</name>
    <dbReference type="NCBI Taxonomy" id="315423"/>
    <lineage>
        <taxon>Bacteria</taxon>
        <taxon>Pseudomonadati</taxon>
        <taxon>Pseudomonadota</taxon>
        <taxon>Alphaproteobacteria</taxon>
        <taxon>Rhodobacterales</taxon>
        <taxon>Roseobacteraceae</taxon>
        <taxon>Palleronia</taxon>
    </lineage>
</organism>
<dbReference type="Pfam" id="PF14355">
    <property type="entry name" value="Abi_C"/>
    <property type="match status" value="1"/>
</dbReference>
<sequence>MNLSEQAIEFLVGYITGNSGLSPYRSGPQLVDFFNRFGADDLYGNGFPSRHVYARERLANYNSTPKIKNIIEAAFDWSADSDREIEDHAFQFSRLLAPSGFKLRKDYQEGFIHNGMYVEGPVYFEVVPTEGRILTPPGYLLRNDNLRAHVSKANSRIDQSDYAGAISICYTLIESFLKLSLDELSEEYREGEGDIKKLYKQYSSAAGLAVSEQTDTVLKPLLSGLTSLVGGFYEVSNKASDRHAAKYSPNLHHAKLVVSLTFAFCEFLIESSRYRRKIAVH</sequence>
<dbReference type="AlphaFoldDB" id="A0A1Y5RUJ4"/>
<dbReference type="InterPro" id="IPR026001">
    <property type="entry name" value="Abi-like_C"/>
</dbReference>
<dbReference type="STRING" id="315423.SAMN04488020_102411"/>
<dbReference type="OrthoDB" id="7021751at2"/>
<protein>
    <recommendedName>
        <fullName evidence="1">Abortive infection protein-like C-terminal domain-containing protein</fullName>
    </recommendedName>
</protein>
<dbReference type="Proteomes" id="UP000193870">
    <property type="component" value="Unassembled WGS sequence"/>
</dbReference>
<name>A0A1Y5RUJ4_9RHOB</name>
<accession>A0A1Y5RUJ4</accession>
<evidence type="ECO:0000313" key="2">
    <source>
        <dbReference type="EMBL" id="SLN24566.1"/>
    </source>
</evidence>
<feature type="domain" description="Abortive infection protein-like C-terminal" evidence="1">
    <location>
        <begin position="197"/>
        <end position="270"/>
    </location>
</feature>
<reference evidence="2 3" key="1">
    <citation type="submission" date="2017-03" db="EMBL/GenBank/DDBJ databases">
        <authorList>
            <person name="Afonso C.L."/>
            <person name="Miller P.J."/>
            <person name="Scott M.A."/>
            <person name="Spackman E."/>
            <person name="Goraichik I."/>
            <person name="Dimitrov K.M."/>
            <person name="Suarez D.L."/>
            <person name="Swayne D.E."/>
        </authorList>
    </citation>
    <scope>NUCLEOTIDE SEQUENCE [LARGE SCALE GENOMIC DNA]</scope>
    <source>
        <strain evidence="2 3">CECT 7066</strain>
    </source>
</reference>
<evidence type="ECO:0000259" key="1">
    <source>
        <dbReference type="Pfam" id="PF14355"/>
    </source>
</evidence>
<dbReference type="EMBL" id="FWFV01000002">
    <property type="protein sequence ID" value="SLN24566.1"/>
    <property type="molecule type" value="Genomic_DNA"/>
</dbReference>
<keyword evidence="3" id="KW-1185">Reference proteome</keyword>
<dbReference type="RefSeq" id="WP_085852908.1">
    <property type="nucleotide sequence ID" value="NZ_FOPF01000002.1"/>
</dbReference>